<dbReference type="Pfam" id="PF17963">
    <property type="entry name" value="Big_9"/>
    <property type="match status" value="2"/>
</dbReference>
<organism evidence="5 6">
    <name type="scientific">Alkalimarinus alittae</name>
    <dbReference type="NCBI Taxonomy" id="2961619"/>
    <lineage>
        <taxon>Bacteria</taxon>
        <taxon>Pseudomonadati</taxon>
        <taxon>Pseudomonadota</taxon>
        <taxon>Gammaproteobacteria</taxon>
        <taxon>Alteromonadales</taxon>
        <taxon>Alteromonadaceae</taxon>
        <taxon>Alkalimarinus</taxon>
    </lineage>
</organism>
<dbReference type="Pfam" id="PF14252">
    <property type="entry name" value="DUF4347"/>
    <property type="match status" value="1"/>
</dbReference>
<dbReference type="InterPro" id="IPR051561">
    <property type="entry name" value="FRAS1_ECM"/>
</dbReference>
<dbReference type="InterPro" id="IPR010221">
    <property type="entry name" value="VCBS_dom"/>
</dbReference>
<accession>A0ABY6N5E9</accession>
<gene>
    <name evidence="5" type="ORF">NKI27_05680</name>
</gene>
<dbReference type="Gene3D" id="2.60.40.3440">
    <property type="match status" value="2"/>
</dbReference>
<dbReference type="PANTHER" id="PTHR45739:SF8">
    <property type="entry name" value="FRAS1-RELATED EXTRACELLULAR MATRIX PROTEIN 1"/>
    <property type="match status" value="1"/>
</dbReference>
<protein>
    <submittedName>
        <fullName evidence="5">Ig-like domain-containing protein</fullName>
    </submittedName>
</protein>
<dbReference type="InterPro" id="IPR002126">
    <property type="entry name" value="Cadherin-like_dom"/>
</dbReference>
<dbReference type="EMBL" id="CP100390">
    <property type="protein sequence ID" value="UZE97239.1"/>
    <property type="molecule type" value="Genomic_DNA"/>
</dbReference>
<dbReference type="InterPro" id="IPR040853">
    <property type="entry name" value="RapA2_cadherin-like"/>
</dbReference>
<keyword evidence="6" id="KW-1185">Reference proteome</keyword>
<dbReference type="InterPro" id="IPR039005">
    <property type="entry name" value="CSPG_rpt"/>
</dbReference>
<evidence type="ECO:0000256" key="2">
    <source>
        <dbReference type="ARBA" id="ARBA00022737"/>
    </source>
</evidence>
<dbReference type="Proteomes" id="UP001163739">
    <property type="component" value="Chromosome"/>
</dbReference>
<evidence type="ECO:0000259" key="4">
    <source>
        <dbReference type="PROSITE" id="PS50268"/>
    </source>
</evidence>
<dbReference type="NCBIfam" id="TIGR01965">
    <property type="entry name" value="VCBS_repeat"/>
    <property type="match status" value="2"/>
</dbReference>
<keyword evidence="2" id="KW-0677">Repeat</keyword>
<dbReference type="Pfam" id="PF16184">
    <property type="entry name" value="Cadherin_3"/>
    <property type="match status" value="3"/>
</dbReference>
<evidence type="ECO:0000256" key="1">
    <source>
        <dbReference type="ARBA" id="ARBA00022729"/>
    </source>
</evidence>
<dbReference type="InterPro" id="IPR025592">
    <property type="entry name" value="DUF4347"/>
</dbReference>
<name>A0ABY6N5E9_9ALTE</name>
<proteinExistence type="predicted"/>
<keyword evidence="3" id="KW-0325">Glycoprotein</keyword>
<dbReference type="Pfam" id="PF17803">
    <property type="entry name" value="Cadherin_4"/>
    <property type="match status" value="2"/>
</dbReference>
<evidence type="ECO:0000313" key="6">
    <source>
        <dbReference type="Proteomes" id="UP001163739"/>
    </source>
</evidence>
<reference evidence="5" key="1">
    <citation type="submission" date="2022-06" db="EMBL/GenBank/DDBJ databases">
        <title>Alkalimarinus sp. nov., isolated from gut of a Alitta virens.</title>
        <authorList>
            <person name="Yang A.I."/>
            <person name="Shin N.-R."/>
        </authorList>
    </citation>
    <scope>NUCLEOTIDE SEQUENCE</scope>
    <source>
        <strain evidence="5">A2M4</strain>
    </source>
</reference>
<dbReference type="PROSITE" id="PS50268">
    <property type="entry name" value="CADHERIN_2"/>
    <property type="match status" value="1"/>
</dbReference>
<keyword evidence="1" id="KW-0732">Signal</keyword>
<dbReference type="NCBIfam" id="NF012211">
    <property type="entry name" value="tand_rpt_95"/>
    <property type="match status" value="3"/>
</dbReference>
<sequence length="3728" mass="379397">MSQQKGFSSIFKPKTQRLALEPRIVFDAALPIAIAEQVDNTTNTEPSTTAAAHQDAESLSDFSPEIFAESPQTRQLVFIDAGIENQQSIANQFANSEVILLNGEEDGLLQIAAAVAGRNDIDAIHLFSHGSDGELQLGNSAVNEAALRQDSQDYSAALSQIRAALSGDADILLYGCDVASSAEGQSFVAALAAATGADIAASTDPTGAKGLGGDWDLEWQAGNIETQAVEVTGFASLLGPPQITDTQAGLDTRSTDEDTPLSITGVSVTDDDVGVELEAAISVTGGSITLAGAGWSVTAGADGSSAVTITGTEAEINTALNGMIFTPTANSNSLDPAYTPLIDITVNDVDTPDGPTTIQISDIEVVAINDAPTISGGTPLEIDEGGSSSFSAVTTTSFGFTQAQLGLTDIDTQAVQTIIKIAAVPTNGDLLFNGNLIAVGSTFSAADIANFSYQHDGSQVTAATTDSFLITVDDGAGGLITNQSISVNINPINQAPTLEGVITVIEGETAVNLADNGLLIAPFNSPRGAITFFDPEGGAAQSYEITSLPVNGTLFYNGVAITAATVGTPFAVADPSLLTYSHSGGENTSDSFNMQVVDDGGGEGNVLSDAATIQLDIVPNNDDPLLNTNVPQTMAPGSSSITLTAAMLEVTDVDSANTSLTYTLTSVPNPADGYFTVNGQTLTAGATFTQADINAGNVSYVTLSDTPRTDSMTFTVKDGGIRLFPDSRDGGIYDNPTQGSPLTPITFDVIVPDTVIVSPDPVPSAAPINTSPVSGGSNTIDAADLNEGGTFNFSDTELLITDAESSADELVYRLVSLPTSGFISLNGASLTYNQTFTQADVNNGNVSFVHNGDEDFVDSFNYTLSDGNTESAPQSFSIAVTPQNDTPEAVNNNAVFVSENNVVVITDANIILSDRDNSASDNEGGVHAANDELSFRITADTLHGELRLDGVLITANTTVVTLAQLQNGDLTYTHSGGENFSDSFSIVPLDDSGVVVPTATNASSEGSTLVVPITIFPVNDAPSFVSKWQLVTGEAGAVAEGGTRVIGGAESYATINGISGSGLPTPDSDTAVAHLVFGDDDNSSIQRQYRITDAPNNGRLFLGGKALGAGSVFTQDALDSGLISYEHDGSETNSDSFDYVVSDGDWTANDSQSFAQGTPALGSTFLIEITPTNDVIEISGPDNLDVFAAGAATTNVPVITLADLDFDDGITAGETDFMRIEVSCLGSGAHILNYTAPDPSSLVAGKGTNNMILQGTKAEIDAVLASLTIAFSADQNSDSIQLRVIGDDRLRDGSGVLLAGANGGAINDDGSAVNSSNNRVAFDIALRVSNNNDAPTITNVSSFTVNEDAQITLGGFALSDADSFGEDVTATVELFNDAGRTTLASSTNEGRLRLSSQPGIVIAGNNSNTLTITGNITDVENALNALRFQGRGDFNGPGLGNGTLYLTTTIADFDHADGQQTATVDNEITITPVNDAPVLAINATLASGLTLNSGTSISINAEGGSFTLNDNSDTSEGAADLISVSVAATNNAGGAPYGTLTATASGAAVITNDNTDTITITGTSADVEATLNSLVYAPANANVDTVVRITTTADDRVGGIGNGTEGVGVDGNNTDAEDFLIAVSGTNDAPVITVPVNPTVLEDSSANAISGISIDDPDDFGSDLQVSLTLGGTPKGTINLSTIAGLTFTTGDGTNDTAMVFTGTKAAINTALASLTFTPTGDQNTVAFTQALTIAVDDQGNTGTGGALTDSETLQITITPVNDAPLRTAASTSLPTLPEDTANPAGDTVSNLFGPRFDDSTDTVTNGSTANTLAGVAIVDNAATATQGAWQYNSGGGWLAIPTTASLSDPFLLSSTDQVRFLAQPDWNGTPGDLTVRLIDSSSGAVATGAGADLSGAATGGTTAFSNAANAVTLGTVITAVNDAPVASGSSTLAAIDEDNTNPSGAALSSVITSSQYDDSTDTIAGGSTATALGGIAIIGNAANPVTEGSWQYNSGAGWVTITNVGLSSGNALVLPATADIRFLPVAEYSGTPGALTVHLADSVQAEASGQDISGNLGTTETWSAASINIATAVNPVNDAPVISGVVTTHTYTENDPAVVLEPALSLADVDDADLNQAVITIFSGFVAGDTLALDAALAASLGLTVDSSVAGTLTISGNATKAEYQSLLQTVSYSSSSDNPGSADRIINWTVRDENSEVATNGQQTSAVVTTTVEVTPVNDAPVITVPANSTVLEDSTANAIGVSIADADDSGSDLQVSLTLGGTPKGTINLSTIAGLTFTTGDGANDTAMVFTGTKAAINTALASLTFTPTGDQNTVAFTQALTIAVDDQGNTGTGGALTDSETLQITITPVNDAPLRTAASTSLPTLPEDTTNPAGDTVSNLFGPRFDDSTDTVTNGSTANTLAGVAIVDNAASAAQGAWQYNSGGVWLAIPTTASLANPFLLSSTDQVRFLALPDWNGTPGDLTVRLIDSSSGAVTTGAGADLSAAATGGTTAFSNAANAVTLGTVITPVNDAPLRTAPSASLPTLLEDTVNPAGDTVSNLFGPRFDDSTDTVTNGSTANTLAGVAIVDNAATATQGAWQYNSGGGWLVIPTTASLVNPFLLSSTDQVRFLAQPDWNGTPGDLTVRLIDSSSGAVTTGAGADLSAAATGGTTAFSNAANAVTLGTVIAAVNDAPVASGSATLTAIDEDNTNPAGAALSSVITSSQYDDSTDTVVGGSSATALGGIAIIGNAANPVTEGSWQYDSGAGWVTITNVGLSSGNALVLPATADIRFLPVAEYSGTPGELTVHLADSVQAEASGQDISANLGTTETWSAANINIATVVNPVNDAPVISGVATTHSYTENDPAVVLEPALSLADIDDADLNQAVITIAGGFTAGDTLALDAALVTSLGLTVDSSVAGTLTISGNATKAEYQSLLQTVSYSSGANPGNADRIINWTVRDENVEAAANGQQTSAVVTTTVEVVPVNNAATVSSADVSLDETDAPLIFSGTLTSIDPDDPDNTFTPVTITRPNGELILNVNGTWTFTASSAFDSLNVGDSINEVFNVTTVDGTPTTIEVTINGTNDNPVAAGDTQTTDEDTLLNATVPAGSDVDGTIDPNGFALVTNVGEGSLTFNPDGSYSFDPAGDFDDLAPGGSRDVSFTYTNSDNNGGVSTPVTVTITVTGLNDIAVSTLPEPQTATEDTTLTINGIGVQDAENAILTTTLSLPANAGVINVIVGGGATITDNGTNTVVITGTSTQINAALLAVDYTPADDFNTSASGPIAMGIEITEGFATHVSSLALTVLPVIDISDDAVTTNETQQVTFDVLANDNFEGVATVSVFTQAQNGIVVLNQNGTFSYTPNVDFEGTDSFTYTASVNGITETATVNITVLPVNDNPVANDDSYSVDGATGTTGVVLNLLDNDTDINDDTLVVTSIAGQPVIAGQAQTLPVPNGEVTISASGVITFYPDPSFVGGFNFDYEISDGEGGTASATIYIDITAESRVEGEHRHSGTFRPDFTVPLRPVDPALHVLLSVQEARNEIQLSSGLNLLDIDSVAYKELLGGLDIGLAFASGDKGLGELGGKDFSPLGIERYPDNALYVQQSVRQIPLPTSHAVFVQLAVNQSQLESAARNGLVDSFNSASLGVNHLLDPFAKPELSATKIVANNDRWQADDDVNNAQEKLADDDAPSSLMADHKGFFDDIDDGGESITAASSFSEQLKQSAALRLASGSENIITHHKKA</sequence>
<dbReference type="PROSITE" id="PS51854">
    <property type="entry name" value="CSPG"/>
    <property type="match status" value="3"/>
</dbReference>
<dbReference type="RefSeq" id="WP_265048718.1">
    <property type="nucleotide sequence ID" value="NZ_CP100390.1"/>
</dbReference>
<feature type="domain" description="Cadherin" evidence="4">
    <location>
        <begin position="3297"/>
        <end position="3385"/>
    </location>
</feature>
<evidence type="ECO:0000313" key="5">
    <source>
        <dbReference type="EMBL" id="UZE97239.1"/>
    </source>
</evidence>
<dbReference type="PANTHER" id="PTHR45739">
    <property type="entry name" value="MATRIX PROTEIN, PUTATIVE-RELATED"/>
    <property type="match status" value="1"/>
</dbReference>
<evidence type="ECO:0000256" key="3">
    <source>
        <dbReference type="ARBA" id="ARBA00023180"/>
    </source>
</evidence>